<feature type="region of interest" description="Disordered" evidence="1">
    <location>
        <begin position="522"/>
        <end position="544"/>
    </location>
</feature>
<keyword evidence="5" id="KW-1185">Reference proteome</keyword>
<dbReference type="InterPro" id="IPR038765">
    <property type="entry name" value="Papain-like_cys_pep_sf"/>
</dbReference>
<feature type="transmembrane region" description="Helical" evidence="2">
    <location>
        <begin position="39"/>
        <end position="58"/>
    </location>
</feature>
<evidence type="ECO:0000259" key="3">
    <source>
        <dbReference type="SMART" id="SM00460"/>
    </source>
</evidence>
<name>A0A7Z0WPG4_9PSEU</name>
<sequence length="683" mass="71694">MADGDRVSRGHAIWVLAATAVPGMLFAPVFGAAALVAPVAAVLVACYAVAELCLRFAALRPWRPVFALLVGLLALVEVSLFDTTVGGLPTVESGRALLAGVSDSWELTLQSTWPVRPEPELLLFVPLLVLFTAMIGLELLRWPAAAVLPSLALLLVSQAFVAVSGLVATLVGLAYAVLVAGLFFSRVRSAVALTVVLGVAAGALTVVVATPAAYSVRQNQTAHVPLAREVSPLSEIAARLGDPDTEVFRYTSDAPVDRWRLVVLDDFDGVRWTAADQYRRLGSAVEPPAAVTVPTRANSARVTVDGDDPWLPSQGMPASVTGAAPLIDQDTGTLLLTERDGRLSYDLRWWEPSGDLPDLLDAAVSGDVDTGGLGTVPAGITTLAREATRQVRPTFRTAMLLEQYLRDNYQVTTGGTLPTGSGWPQLETFLLKDKAGTSEQFAAAYVVLARIVGIPARLAVGYAAPEASGDGETVVRNGDVLAWPEVAVDGVGWVPLDPLGARGGVGRAPSKLAEVTAQARAALPPPDEDVPDPPVPADDVTEEPGDPVPWGTLVVAVLAGLVALLVLAVLAIPVVKFGRRLARRRLGGVRGVVGAWWEARDLLAAHGARITPGMTARDLASVSEGSIVDSLHRLAFQLDLALWSGAGASDGTVAAAWSAVREIRGALASRSLRARLRAVFAFR</sequence>
<evidence type="ECO:0000313" key="4">
    <source>
        <dbReference type="EMBL" id="OLF11690.1"/>
    </source>
</evidence>
<dbReference type="PANTHER" id="PTHR42736">
    <property type="entry name" value="PROTEIN-GLUTAMINE GAMMA-GLUTAMYLTRANSFERASE"/>
    <property type="match status" value="1"/>
</dbReference>
<gene>
    <name evidence="4" type="ORF">BLA60_12235</name>
</gene>
<keyword evidence="2" id="KW-1133">Transmembrane helix</keyword>
<dbReference type="Proteomes" id="UP000185696">
    <property type="component" value="Unassembled WGS sequence"/>
</dbReference>
<feature type="transmembrane region" description="Helical" evidence="2">
    <location>
        <begin position="152"/>
        <end position="184"/>
    </location>
</feature>
<keyword evidence="2" id="KW-0812">Transmembrane</keyword>
<dbReference type="InterPro" id="IPR052901">
    <property type="entry name" value="Bact_TGase-like"/>
</dbReference>
<dbReference type="Pfam" id="PF11992">
    <property type="entry name" value="TgpA_N"/>
    <property type="match status" value="1"/>
</dbReference>
<proteinExistence type="predicted"/>
<keyword evidence="2" id="KW-0472">Membrane</keyword>
<dbReference type="Gene3D" id="3.10.620.30">
    <property type="match status" value="1"/>
</dbReference>
<reference evidence="4 5" key="1">
    <citation type="submission" date="2016-12" db="EMBL/GenBank/DDBJ databases">
        <title>The draft genome sequence of Actinophytocola xinjiangensis.</title>
        <authorList>
            <person name="Wang W."/>
            <person name="Yuan L."/>
        </authorList>
    </citation>
    <scope>NUCLEOTIDE SEQUENCE [LARGE SCALE GENOMIC DNA]</scope>
    <source>
        <strain evidence="4 5">CGMCC 4.4663</strain>
    </source>
</reference>
<dbReference type="InterPro" id="IPR021878">
    <property type="entry name" value="TgpA_N"/>
</dbReference>
<dbReference type="EMBL" id="MSIF01000004">
    <property type="protein sequence ID" value="OLF11690.1"/>
    <property type="molecule type" value="Genomic_DNA"/>
</dbReference>
<comment type="caution">
    <text evidence="4">The sequence shown here is derived from an EMBL/GenBank/DDBJ whole genome shotgun (WGS) entry which is preliminary data.</text>
</comment>
<feature type="transmembrane region" description="Helical" evidence="2">
    <location>
        <begin position="190"/>
        <end position="214"/>
    </location>
</feature>
<feature type="transmembrane region" description="Helical" evidence="2">
    <location>
        <begin position="12"/>
        <end position="33"/>
    </location>
</feature>
<dbReference type="Pfam" id="PF01841">
    <property type="entry name" value="Transglut_core"/>
    <property type="match status" value="1"/>
</dbReference>
<protein>
    <recommendedName>
        <fullName evidence="3">Transglutaminase-like domain-containing protein</fullName>
    </recommendedName>
</protein>
<feature type="transmembrane region" description="Helical" evidence="2">
    <location>
        <begin position="121"/>
        <end position="140"/>
    </location>
</feature>
<evidence type="ECO:0000313" key="5">
    <source>
        <dbReference type="Proteomes" id="UP000185696"/>
    </source>
</evidence>
<dbReference type="PANTHER" id="PTHR42736:SF1">
    <property type="entry name" value="PROTEIN-GLUTAMINE GAMMA-GLUTAMYLTRANSFERASE"/>
    <property type="match status" value="1"/>
</dbReference>
<feature type="transmembrane region" description="Helical" evidence="2">
    <location>
        <begin position="442"/>
        <end position="464"/>
    </location>
</feature>
<evidence type="ECO:0000256" key="2">
    <source>
        <dbReference type="SAM" id="Phobius"/>
    </source>
</evidence>
<evidence type="ECO:0000256" key="1">
    <source>
        <dbReference type="SAM" id="MobiDB-lite"/>
    </source>
</evidence>
<organism evidence="4 5">
    <name type="scientific">Actinophytocola xinjiangensis</name>
    <dbReference type="NCBI Taxonomy" id="485602"/>
    <lineage>
        <taxon>Bacteria</taxon>
        <taxon>Bacillati</taxon>
        <taxon>Actinomycetota</taxon>
        <taxon>Actinomycetes</taxon>
        <taxon>Pseudonocardiales</taxon>
        <taxon>Pseudonocardiaceae</taxon>
    </lineage>
</organism>
<dbReference type="InterPro" id="IPR002931">
    <property type="entry name" value="Transglutaminase-like"/>
</dbReference>
<dbReference type="SMART" id="SM00460">
    <property type="entry name" value="TGc"/>
    <property type="match status" value="1"/>
</dbReference>
<dbReference type="AlphaFoldDB" id="A0A7Z0WPG4"/>
<dbReference type="SUPFAM" id="SSF54001">
    <property type="entry name" value="Cysteine proteinases"/>
    <property type="match status" value="1"/>
</dbReference>
<accession>A0A7Z0WPG4</accession>
<feature type="domain" description="Transglutaminase-like" evidence="3">
    <location>
        <begin position="430"/>
        <end position="500"/>
    </location>
</feature>
<feature type="transmembrane region" description="Helical" evidence="2">
    <location>
        <begin position="65"/>
        <end position="81"/>
    </location>
</feature>
<feature type="transmembrane region" description="Helical" evidence="2">
    <location>
        <begin position="550"/>
        <end position="575"/>
    </location>
</feature>